<sequence>MNTAIKCSLAKFGLISIFFAIIFPIFGQVCINGVSTNPLNPVNLDPDFPDPNNLWLNSFDFGEHNGSSFNDILLNPQGGWAIPDFTAPAQFQMFSPSTSAGVPSAPTYLSPPHFKIVIFIGRTAGNFSI</sequence>
<evidence type="ECO:0000313" key="2">
    <source>
        <dbReference type="Proteomes" id="UP000486602"/>
    </source>
</evidence>
<evidence type="ECO:0000313" key="1">
    <source>
        <dbReference type="EMBL" id="NEN25648.1"/>
    </source>
</evidence>
<comment type="caution">
    <text evidence="1">The sequence shown here is derived from an EMBL/GenBank/DDBJ whole genome shotgun (WGS) entry which is preliminary data.</text>
</comment>
<dbReference type="EMBL" id="JAAGVY010000066">
    <property type="protein sequence ID" value="NEN25648.1"/>
    <property type="molecule type" value="Genomic_DNA"/>
</dbReference>
<proteinExistence type="predicted"/>
<organism evidence="1 2">
    <name type="scientific">Cryomorpha ignava</name>
    <dbReference type="NCBI Taxonomy" id="101383"/>
    <lineage>
        <taxon>Bacteria</taxon>
        <taxon>Pseudomonadati</taxon>
        <taxon>Bacteroidota</taxon>
        <taxon>Flavobacteriia</taxon>
        <taxon>Flavobacteriales</taxon>
        <taxon>Cryomorphaceae</taxon>
        <taxon>Cryomorpha</taxon>
    </lineage>
</organism>
<keyword evidence="2" id="KW-1185">Reference proteome</keyword>
<dbReference type="AlphaFoldDB" id="A0A7K3WVS4"/>
<name>A0A7K3WVS4_9FLAO</name>
<gene>
    <name evidence="1" type="ORF">G3O08_19320</name>
</gene>
<dbReference type="Proteomes" id="UP000486602">
    <property type="component" value="Unassembled WGS sequence"/>
</dbReference>
<dbReference type="RefSeq" id="WP_163287098.1">
    <property type="nucleotide sequence ID" value="NZ_JAAGVY010000066.1"/>
</dbReference>
<accession>A0A7K3WVS4</accession>
<protein>
    <submittedName>
        <fullName evidence="1">Uncharacterized protein</fullName>
    </submittedName>
</protein>
<reference evidence="1 2" key="1">
    <citation type="submission" date="2020-02" db="EMBL/GenBank/DDBJ databases">
        <title>Out from the shadows clarifying the taxonomy of the family Cryomorphaceae and related taxa by utilizing the GTDB taxonomic framework.</title>
        <authorList>
            <person name="Bowman J.P."/>
        </authorList>
    </citation>
    <scope>NUCLEOTIDE SEQUENCE [LARGE SCALE GENOMIC DNA]</scope>
    <source>
        <strain evidence="1 2">QSSC 1-22</strain>
    </source>
</reference>